<dbReference type="RefSeq" id="WP_145078059.1">
    <property type="nucleotide sequence ID" value="NZ_CP036425.1"/>
</dbReference>
<proteinExistence type="predicted"/>
<evidence type="ECO:0000256" key="2">
    <source>
        <dbReference type="SAM" id="Phobius"/>
    </source>
</evidence>
<organism evidence="3 4">
    <name type="scientific">Poriferisphaera corsica</name>
    <dbReference type="NCBI Taxonomy" id="2528020"/>
    <lineage>
        <taxon>Bacteria</taxon>
        <taxon>Pseudomonadati</taxon>
        <taxon>Planctomycetota</taxon>
        <taxon>Phycisphaerae</taxon>
        <taxon>Phycisphaerales</taxon>
        <taxon>Phycisphaeraceae</taxon>
        <taxon>Poriferisphaera</taxon>
    </lineage>
</organism>
<feature type="transmembrane region" description="Helical" evidence="2">
    <location>
        <begin position="20"/>
        <end position="41"/>
    </location>
</feature>
<reference evidence="3 4" key="1">
    <citation type="submission" date="2019-02" db="EMBL/GenBank/DDBJ databases">
        <title>Deep-cultivation of Planctomycetes and their phenomic and genomic characterization uncovers novel biology.</title>
        <authorList>
            <person name="Wiegand S."/>
            <person name="Jogler M."/>
            <person name="Boedeker C."/>
            <person name="Pinto D."/>
            <person name="Vollmers J."/>
            <person name="Rivas-Marin E."/>
            <person name="Kohn T."/>
            <person name="Peeters S.H."/>
            <person name="Heuer A."/>
            <person name="Rast P."/>
            <person name="Oberbeckmann S."/>
            <person name="Bunk B."/>
            <person name="Jeske O."/>
            <person name="Meyerdierks A."/>
            <person name="Storesund J.E."/>
            <person name="Kallscheuer N."/>
            <person name="Luecker S."/>
            <person name="Lage O.M."/>
            <person name="Pohl T."/>
            <person name="Merkel B.J."/>
            <person name="Hornburger P."/>
            <person name="Mueller R.-W."/>
            <person name="Bruemmer F."/>
            <person name="Labrenz M."/>
            <person name="Spormann A.M."/>
            <person name="Op den Camp H."/>
            <person name="Overmann J."/>
            <person name="Amann R."/>
            <person name="Jetten M.S.M."/>
            <person name="Mascher T."/>
            <person name="Medema M.H."/>
            <person name="Devos D.P."/>
            <person name="Kaster A.-K."/>
            <person name="Ovreas L."/>
            <person name="Rohde M."/>
            <person name="Galperin M.Y."/>
            <person name="Jogler C."/>
        </authorList>
    </citation>
    <scope>NUCLEOTIDE SEQUENCE [LARGE SCALE GENOMIC DNA]</scope>
    <source>
        <strain evidence="3 4">KS4</strain>
    </source>
</reference>
<feature type="region of interest" description="Disordered" evidence="1">
    <location>
        <begin position="224"/>
        <end position="255"/>
    </location>
</feature>
<dbReference type="AlphaFoldDB" id="A0A517YVT8"/>
<feature type="compositionally biased region" description="Polar residues" evidence="1">
    <location>
        <begin position="224"/>
        <end position="254"/>
    </location>
</feature>
<dbReference type="EMBL" id="CP036425">
    <property type="protein sequence ID" value="QDU34326.1"/>
    <property type="molecule type" value="Genomic_DNA"/>
</dbReference>
<gene>
    <name evidence="3" type="ORF">KS4_23940</name>
</gene>
<keyword evidence="4" id="KW-1185">Reference proteome</keyword>
<dbReference type="Proteomes" id="UP000317369">
    <property type="component" value="Chromosome"/>
</dbReference>
<feature type="transmembrane region" description="Helical" evidence="2">
    <location>
        <begin position="48"/>
        <end position="66"/>
    </location>
</feature>
<evidence type="ECO:0000256" key="1">
    <source>
        <dbReference type="SAM" id="MobiDB-lite"/>
    </source>
</evidence>
<protein>
    <submittedName>
        <fullName evidence="3">Double zinc ribbon</fullName>
    </submittedName>
</protein>
<evidence type="ECO:0000313" key="3">
    <source>
        <dbReference type="EMBL" id="QDU34326.1"/>
    </source>
</evidence>
<keyword evidence="2" id="KW-0472">Membrane</keyword>
<dbReference type="KEGG" id="pcor:KS4_23940"/>
<feature type="transmembrane region" description="Helical" evidence="2">
    <location>
        <begin position="317"/>
        <end position="340"/>
    </location>
</feature>
<name>A0A517YVT8_9BACT</name>
<dbReference type="OrthoDB" id="9801841at2"/>
<keyword evidence="2" id="KW-0812">Transmembrane</keyword>
<sequence>MGSVIVFVFLVLQWTDVIDWPWYGIAAPLILDALGVLAILTSGKWGDAAIVACIASVALILSWMAGNAEYSMFWWGMPVLLFVVSSKLPNSGSGGAILRRMLLGKPAKKCCPSYIPTETSSNICGQCEHPAKQNDKFCYQCGADINEPKPPSESETQERILRDIVINQGKTLAQIKASLNIQEQPYREIFERYSEIQSTSDLKCIANHQCEILQQIKDAQNSQKQLEENVPNNTTTQPISEPITDTNTNNASDQPSERMQCWRCKYQAKEGDKFCHKCGAALNHPPKSHKKRSSFEVIISSKQEAALASNDDSTNPILIVGYILMAMFTIFGILICVSIFNDVQIPQYTQNKSQPVAFTEVAPDDQINATEINKTDSSAPSEIVAAKTPAKSIYIPSLIGPDSSFWVDYAQTYGMLTVDDGKELIFAAAEQIKATHNINNWSDERYTDTILQKLDALSEQENAHRTQKAIETYWISYHEQYPRISIAEGKKLWEESKNDAREMLKSYDVTTEDLGELARKLLGIRSRKISTLRKIDEQSDEHQKTMPD</sequence>
<accession>A0A517YVT8</accession>
<keyword evidence="2" id="KW-1133">Transmembrane helix</keyword>
<feature type="transmembrane region" description="Helical" evidence="2">
    <location>
        <begin position="72"/>
        <end position="90"/>
    </location>
</feature>
<evidence type="ECO:0000313" key="4">
    <source>
        <dbReference type="Proteomes" id="UP000317369"/>
    </source>
</evidence>